<protein>
    <submittedName>
        <fullName evidence="2">Unannotated protein</fullName>
    </submittedName>
</protein>
<proteinExistence type="predicted"/>
<evidence type="ECO:0000259" key="1">
    <source>
        <dbReference type="Pfam" id="PF09359"/>
    </source>
</evidence>
<dbReference type="InterPro" id="IPR018966">
    <property type="entry name" value="VTC_domain"/>
</dbReference>
<accession>A0A6J6SRK4</accession>
<organism evidence="2">
    <name type="scientific">freshwater metagenome</name>
    <dbReference type="NCBI Taxonomy" id="449393"/>
    <lineage>
        <taxon>unclassified sequences</taxon>
        <taxon>metagenomes</taxon>
        <taxon>ecological metagenomes</taxon>
    </lineage>
</organism>
<dbReference type="Pfam" id="PF09359">
    <property type="entry name" value="VTC"/>
    <property type="match status" value="1"/>
</dbReference>
<sequence>MDAFAELPSVDLESVNSTSQLLTRTDRKYVVPLPDLGALVSGVRGLRVLEIDDRRAFRYESTYFDTTDLTSWAGSAHPRRRRWKVRTRLYADTGEQWLEVKTRSGRGETVKERMPCHSSSSEELSAEATAWVGERLVGAGVRGVDAGGLVATLRTAYRRSTLLLPDGGGRATVDGDLHWSSASGSVGLDGALVVETKSPPGSPGPLDRRLWALGHRPVRISKYGTGLALLTPELPRNRWHRVVTRDLAPALSIRQELPHDV</sequence>
<name>A0A6J6SRK4_9ZZZZ</name>
<evidence type="ECO:0000313" key="2">
    <source>
        <dbReference type="EMBL" id="CAB4737318.1"/>
    </source>
</evidence>
<dbReference type="AlphaFoldDB" id="A0A6J6SRK4"/>
<dbReference type="EMBL" id="CAEZYQ010000006">
    <property type="protein sequence ID" value="CAB4737318.1"/>
    <property type="molecule type" value="Genomic_DNA"/>
</dbReference>
<reference evidence="2" key="1">
    <citation type="submission" date="2020-05" db="EMBL/GenBank/DDBJ databases">
        <authorList>
            <person name="Chiriac C."/>
            <person name="Salcher M."/>
            <person name="Ghai R."/>
            <person name="Kavagutti S V."/>
        </authorList>
    </citation>
    <scope>NUCLEOTIDE SEQUENCE</scope>
</reference>
<dbReference type="CDD" id="cd07750">
    <property type="entry name" value="PolyPPase_VTC_like"/>
    <property type="match status" value="1"/>
</dbReference>
<gene>
    <name evidence="2" type="ORF">UFOPK2761_01006</name>
</gene>
<feature type="domain" description="VTC" evidence="1">
    <location>
        <begin position="24"/>
        <end position="230"/>
    </location>
</feature>